<name>A0A0X3PFL5_SCHSO</name>
<reference evidence="1" key="1">
    <citation type="submission" date="2016-01" db="EMBL/GenBank/DDBJ databases">
        <title>Reference transcriptome for the parasite Schistocephalus solidus: insights into the molecular evolution of parasitism.</title>
        <authorList>
            <person name="Hebert F.O."/>
            <person name="Grambauer S."/>
            <person name="Barber I."/>
            <person name="Landry C.R."/>
            <person name="Aubin-Horth N."/>
        </authorList>
    </citation>
    <scope>NUCLEOTIDE SEQUENCE</scope>
</reference>
<proteinExistence type="predicted"/>
<dbReference type="EMBL" id="GEEE01018084">
    <property type="protein sequence ID" value="JAP45141.1"/>
    <property type="molecule type" value="Transcribed_RNA"/>
</dbReference>
<organism evidence="1">
    <name type="scientific">Schistocephalus solidus</name>
    <name type="common">Tapeworm</name>
    <dbReference type="NCBI Taxonomy" id="70667"/>
    <lineage>
        <taxon>Eukaryota</taxon>
        <taxon>Metazoa</taxon>
        <taxon>Spiralia</taxon>
        <taxon>Lophotrochozoa</taxon>
        <taxon>Platyhelminthes</taxon>
        <taxon>Cestoda</taxon>
        <taxon>Eucestoda</taxon>
        <taxon>Diphyllobothriidea</taxon>
        <taxon>Diphyllobothriidae</taxon>
        <taxon>Schistocephalus</taxon>
    </lineage>
</organism>
<evidence type="ECO:0000313" key="1">
    <source>
        <dbReference type="EMBL" id="JAP50735.1"/>
    </source>
</evidence>
<accession>A0A0X3PFL5</accession>
<gene>
    <name evidence="1" type="ORF">TR119427</name>
</gene>
<sequence length="102" mass="11377">MLPANVPKHGMSGKKNTVAHFPKALSNTNAHQTLNSISHFIYQKCLGLCKLKLFAMFSMFFLKKNGLLLYLIAQIQGQGKCAHQNNGSALNLQFFSFCIFPD</sequence>
<dbReference type="AlphaFoldDB" id="A0A0X3PFL5"/>
<protein>
    <submittedName>
        <fullName evidence="1">Uncharacterized protein</fullName>
    </submittedName>
</protein>
<dbReference type="EMBL" id="GEEE01012490">
    <property type="protein sequence ID" value="JAP50735.1"/>
    <property type="molecule type" value="Transcribed_RNA"/>
</dbReference>